<dbReference type="VEuPathDB" id="TriTrypDB:Tc_MARK_4918"/>
<evidence type="ECO:0000313" key="1">
    <source>
        <dbReference type="EMBL" id="PWU89444.1"/>
    </source>
</evidence>
<dbReference type="VEuPathDB" id="TriTrypDB:TCSYLVIO_006208"/>
<dbReference type="EMBL" id="PRFC01000393">
    <property type="protein sequence ID" value="PWU89444.1"/>
    <property type="molecule type" value="Genomic_DNA"/>
</dbReference>
<name>A0A2V2UZJ5_TRYCR</name>
<proteinExistence type="predicted"/>
<dbReference type="VEuPathDB" id="TriTrypDB:ECC02_001088"/>
<comment type="caution">
    <text evidence="1">The sequence shown here is derived from an EMBL/GenBank/DDBJ whole genome shotgun (WGS) entry which is preliminary data.</text>
</comment>
<dbReference type="AlphaFoldDB" id="A0A2V2UZJ5"/>
<dbReference type="Proteomes" id="UP000246078">
    <property type="component" value="Unassembled WGS sequence"/>
</dbReference>
<dbReference type="VEuPathDB" id="TriTrypDB:TcCLB.506357.130"/>
<evidence type="ECO:0000313" key="2">
    <source>
        <dbReference type="Proteomes" id="UP000246078"/>
    </source>
</evidence>
<dbReference type="VEuPathDB" id="TriTrypDB:BCY84_18780"/>
<protein>
    <submittedName>
        <fullName evidence="1">Uncharacterized protein</fullName>
    </submittedName>
</protein>
<dbReference type="VEuPathDB" id="TriTrypDB:C3747_393g5"/>
<accession>A0A2V2UZJ5</accession>
<sequence length="219" mass="24694">MDLSSIVLAQGTWLFCRAVSVLFNHANPLSEREAAKLSEFTREQQETGAPVTSVPDNIKQLMERPLHRLSRVTVIQCILGAAKVPSLPVKYQRRLQRHLLPLLCKSEPLSLEEWSHVLRQTATLPMGHSAIPLRCAEEVLKAAAPALFLSKNKSAEEESVKEVQKLFSRHLLWSFRITPNGTPGVFSAQRHRKCLQVRAIKRGVFCILLHLGVSNAYWM</sequence>
<organism evidence="1 2">
    <name type="scientific">Trypanosoma cruzi</name>
    <dbReference type="NCBI Taxonomy" id="5693"/>
    <lineage>
        <taxon>Eukaryota</taxon>
        <taxon>Discoba</taxon>
        <taxon>Euglenozoa</taxon>
        <taxon>Kinetoplastea</taxon>
        <taxon>Metakinetoplastina</taxon>
        <taxon>Trypanosomatida</taxon>
        <taxon>Trypanosomatidae</taxon>
        <taxon>Trypanosoma</taxon>
        <taxon>Schizotrypanum</taxon>
    </lineage>
</organism>
<reference evidence="1 2" key="1">
    <citation type="journal article" date="2018" name="Microb. Genom.">
        <title>Expanding an expanded genome: long-read sequencing of Trypanosoma cruzi.</title>
        <authorList>
            <person name="Berna L."/>
            <person name="Rodriguez M."/>
            <person name="Chiribao M.L."/>
            <person name="Parodi-Talice A."/>
            <person name="Pita S."/>
            <person name="Rijo G."/>
            <person name="Alvarez-Valin F."/>
            <person name="Robello C."/>
        </authorList>
    </citation>
    <scope>NUCLEOTIDE SEQUENCE [LARGE SCALE GENOMIC DNA]</scope>
    <source>
        <strain evidence="1 2">TCC</strain>
    </source>
</reference>
<dbReference type="VEuPathDB" id="TriTrypDB:TCDM_02382"/>
<dbReference type="VEuPathDB" id="TriTrypDB:TcCL_ESM02400"/>
<dbReference type="VEuPathDB" id="TriTrypDB:TcBrA4_0084050"/>
<dbReference type="VEuPathDB" id="TriTrypDB:TcCLB.503681.9"/>
<dbReference type="VEuPathDB" id="TriTrypDB:TcG_03271"/>
<dbReference type="VEuPathDB" id="TriTrypDB:C4B63_4g200"/>
<gene>
    <name evidence="1" type="ORF">C3747_393g5</name>
</gene>